<evidence type="ECO:0000313" key="2">
    <source>
        <dbReference type="WBParaSite" id="JU765_v2.g15186.t2"/>
    </source>
</evidence>
<evidence type="ECO:0000313" key="1">
    <source>
        <dbReference type="Proteomes" id="UP000887576"/>
    </source>
</evidence>
<reference evidence="2" key="1">
    <citation type="submission" date="2022-11" db="UniProtKB">
        <authorList>
            <consortium name="WormBaseParasite"/>
        </authorList>
    </citation>
    <scope>IDENTIFICATION</scope>
</reference>
<name>A0AC34QCJ3_9BILA</name>
<protein>
    <submittedName>
        <fullName evidence="2">GPI inositol-deacylase</fullName>
    </submittedName>
</protein>
<organism evidence="1 2">
    <name type="scientific">Panagrolaimus sp. JU765</name>
    <dbReference type="NCBI Taxonomy" id="591449"/>
    <lineage>
        <taxon>Eukaryota</taxon>
        <taxon>Metazoa</taxon>
        <taxon>Ecdysozoa</taxon>
        <taxon>Nematoda</taxon>
        <taxon>Chromadorea</taxon>
        <taxon>Rhabditida</taxon>
        <taxon>Tylenchina</taxon>
        <taxon>Panagrolaimomorpha</taxon>
        <taxon>Panagrolaimoidea</taxon>
        <taxon>Panagrolaimidae</taxon>
        <taxon>Panagrolaimus</taxon>
    </lineage>
</organism>
<accession>A0AC34QCJ3</accession>
<sequence>MYRIFFKRLILPSGAAAVSLSFFQHDDIPTSCFSSAVSNVLELDQTNKKQFLKKLEDAYSAGKLKTGDDCDDVDLKIWAILALEKSPLTRLHKVPKEKQDFSDDDFDRLLHRLELDKVWNAALTWYSVNVCGEDDLSCLENAPSSALHEKPSKIQKLKTLLQVLLYKTEFDSCRRLVNQGVLHALLNIFKIYNEKNKDVGMVVLKILSEIAKDGKHCAEAIVQSEWYPTLVTLLNAPVHQEEEILAHKIFVNLLFSFGLEDYPLPSSIYELHRPPIGVKPKIDIVFVHGLRGSVFRTWRQKDDPQTKTTRFWPRHWLSKDINAPVRILAVDYATRLLQFGQVMETVNDRSRKFQQSFREAGIGARPVVFVCHSMAGLLIKKMLLENENLRKNTVGILFMATPHKGSPVAGFAHSLLRPSEDVKFLKVESELNRQLNSDFLKVVKEVPLIVSTVEEKPTPMFGTKRFLVPSDSGYIGVGALYHINDHHHNICKPESTSELNRQLNSDFLKVVKEVPLIVSTVEEKPTPMFGTKRFLVPSDSGYIGVGALYHINDHHHNICKPESTSSPSYNVILNFVRDALKFVRD</sequence>
<dbReference type="Proteomes" id="UP000887576">
    <property type="component" value="Unplaced"/>
</dbReference>
<proteinExistence type="predicted"/>
<dbReference type="WBParaSite" id="JU765_v2.g15186.t2">
    <property type="protein sequence ID" value="JU765_v2.g15186.t2"/>
    <property type="gene ID" value="JU765_v2.g15186"/>
</dbReference>